<sequence>MFAFLVPPRGQSPAQHRTSAQVAKPMATPRQEAPLSATNMAAAIGNYGMPTACQRKLNIRFFDEKNLYKRYKSVLF</sequence>
<accession>A0AAV1VH80</accession>
<gene>
    <name evidence="2" type="ORF">PM001_LOCUS30682</name>
</gene>
<proteinExistence type="predicted"/>
<protein>
    <submittedName>
        <fullName evidence="2">Uncharacterized protein</fullName>
    </submittedName>
</protein>
<comment type="caution">
    <text evidence="2">The sequence shown here is derived from an EMBL/GenBank/DDBJ whole genome shotgun (WGS) entry which is preliminary data.</text>
</comment>
<feature type="region of interest" description="Disordered" evidence="1">
    <location>
        <begin position="1"/>
        <end position="32"/>
    </location>
</feature>
<feature type="compositionally biased region" description="Polar residues" evidence="1">
    <location>
        <begin position="12"/>
        <end position="21"/>
    </location>
</feature>
<reference evidence="2" key="1">
    <citation type="submission" date="2024-01" db="EMBL/GenBank/DDBJ databases">
        <authorList>
            <person name="Webb A."/>
        </authorList>
    </citation>
    <scope>NUCLEOTIDE SEQUENCE</scope>
    <source>
        <strain evidence="2">Pm1</strain>
    </source>
</reference>
<dbReference type="EMBL" id="CAKLBY020000331">
    <property type="protein sequence ID" value="CAK7945532.1"/>
    <property type="molecule type" value="Genomic_DNA"/>
</dbReference>
<name>A0AAV1VH80_9STRA</name>
<evidence type="ECO:0000313" key="2">
    <source>
        <dbReference type="EMBL" id="CAK7945532.1"/>
    </source>
</evidence>
<evidence type="ECO:0000256" key="1">
    <source>
        <dbReference type="SAM" id="MobiDB-lite"/>
    </source>
</evidence>
<organism evidence="2 3">
    <name type="scientific">Peronospora matthiolae</name>
    <dbReference type="NCBI Taxonomy" id="2874970"/>
    <lineage>
        <taxon>Eukaryota</taxon>
        <taxon>Sar</taxon>
        <taxon>Stramenopiles</taxon>
        <taxon>Oomycota</taxon>
        <taxon>Peronosporomycetes</taxon>
        <taxon>Peronosporales</taxon>
        <taxon>Peronosporaceae</taxon>
        <taxon>Peronospora</taxon>
    </lineage>
</organism>
<dbReference type="AlphaFoldDB" id="A0AAV1VH80"/>
<dbReference type="Proteomes" id="UP001162060">
    <property type="component" value="Unassembled WGS sequence"/>
</dbReference>
<evidence type="ECO:0000313" key="3">
    <source>
        <dbReference type="Proteomes" id="UP001162060"/>
    </source>
</evidence>